<dbReference type="EMBL" id="CP033459">
    <property type="protein sequence ID" value="QFQ12822.1"/>
    <property type="molecule type" value="Genomic_DNA"/>
</dbReference>
<dbReference type="InterPro" id="IPR021448">
    <property type="entry name" value="DUF3098"/>
</dbReference>
<name>A0A5P8E7A7_9BACT</name>
<dbReference type="KEGG" id="alq:C7Y71_007210"/>
<reference evidence="2 3" key="1">
    <citation type="submission" date="2018-11" db="EMBL/GenBank/DDBJ databases">
        <authorList>
            <person name="Na S.W."/>
            <person name="Baik M."/>
        </authorList>
    </citation>
    <scope>NUCLEOTIDE SEQUENCE [LARGE SCALE GENOMIC DNA]</scope>
    <source>
        <strain evidence="2 3">E39</strain>
    </source>
</reference>
<dbReference type="Proteomes" id="UP000249375">
    <property type="component" value="Chromosome"/>
</dbReference>
<sequence length="118" mass="13034">MKQYFAFTRLNFILLAVAMAVVVVGMILMSGDGSTKDAFNPDIFSATRIKVAPLVCLLGYILMIVAIMFPSKRRQEIDDEPVAAPKPAKPFVKMPNKGNAIKGQIKNTKVQIGKNKRH</sequence>
<keyword evidence="3" id="KW-1185">Reference proteome</keyword>
<protein>
    <submittedName>
        <fullName evidence="2">DUF3098 domain-containing protein</fullName>
    </submittedName>
</protein>
<accession>A0A5P8E7A7</accession>
<organism evidence="2 3">
    <name type="scientific">Pseudoprevotella muciniphila</name>
    <dbReference type="NCBI Taxonomy" id="2133944"/>
    <lineage>
        <taxon>Bacteria</taxon>
        <taxon>Pseudomonadati</taxon>
        <taxon>Bacteroidota</taxon>
        <taxon>Bacteroidia</taxon>
        <taxon>Bacteroidales</taxon>
        <taxon>Prevotellaceae</taxon>
        <taxon>Pseudoprevotella</taxon>
    </lineage>
</organism>
<dbReference type="OrthoDB" id="963379at2"/>
<gene>
    <name evidence="2" type="ORF">C7Y71_007210</name>
</gene>
<evidence type="ECO:0000256" key="1">
    <source>
        <dbReference type="SAM" id="Phobius"/>
    </source>
</evidence>
<feature type="transmembrane region" description="Helical" evidence="1">
    <location>
        <begin position="51"/>
        <end position="69"/>
    </location>
</feature>
<evidence type="ECO:0000313" key="2">
    <source>
        <dbReference type="EMBL" id="QFQ12822.1"/>
    </source>
</evidence>
<keyword evidence="1" id="KW-0812">Transmembrane</keyword>
<proteinExistence type="predicted"/>
<dbReference type="AlphaFoldDB" id="A0A5P8E7A7"/>
<keyword evidence="1" id="KW-1133">Transmembrane helix</keyword>
<evidence type="ECO:0000313" key="3">
    <source>
        <dbReference type="Proteomes" id="UP000249375"/>
    </source>
</evidence>
<feature type="transmembrane region" description="Helical" evidence="1">
    <location>
        <begin position="12"/>
        <end position="31"/>
    </location>
</feature>
<dbReference type="Pfam" id="PF11297">
    <property type="entry name" value="DUF3098"/>
    <property type="match status" value="1"/>
</dbReference>
<keyword evidence="1" id="KW-0472">Membrane</keyword>